<dbReference type="Gene3D" id="6.10.10.10">
    <property type="entry name" value="Flagellar export chaperone, C-terminal domain"/>
    <property type="match status" value="1"/>
</dbReference>
<dbReference type="PRINTS" id="PR00207">
    <property type="entry name" value="FLAGELLIN"/>
</dbReference>
<name>A0A9D2GVC3_9BACT</name>
<evidence type="ECO:0000313" key="7">
    <source>
        <dbReference type="EMBL" id="HIZ89636.1"/>
    </source>
</evidence>
<feature type="domain" description="Flagellin C-terminal" evidence="6">
    <location>
        <begin position="700"/>
        <end position="784"/>
    </location>
</feature>
<reference evidence="7" key="2">
    <citation type="submission" date="2021-04" db="EMBL/GenBank/DDBJ databases">
        <authorList>
            <person name="Gilroy R."/>
        </authorList>
    </citation>
    <scope>NUCLEOTIDE SEQUENCE</scope>
    <source>
        <strain evidence="7">ChiW4-1371</strain>
    </source>
</reference>
<dbReference type="InterPro" id="IPR042187">
    <property type="entry name" value="Flagellin_C_sub2"/>
</dbReference>
<keyword evidence="7" id="KW-0966">Cell projection</keyword>
<comment type="similarity">
    <text evidence="1 3">Belongs to the bacterial flagellin family.</text>
</comment>
<comment type="function">
    <text evidence="3">Flagellin is the subunit protein which polymerizes to form the filaments of bacterial flagella.</text>
</comment>
<dbReference type="GO" id="GO:0009288">
    <property type="term" value="C:bacterial-type flagellum"/>
    <property type="evidence" value="ECO:0007669"/>
    <property type="project" value="UniProtKB-SubCell"/>
</dbReference>
<keyword evidence="7" id="KW-0282">Flagellum</keyword>
<dbReference type="InterPro" id="IPR001029">
    <property type="entry name" value="Flagellin_N"/>
</dbReference>
<keyword evidence="4" id="KW-0175">Coiled coil</keyword>
<evidence type="ECO:0000259" key="5">
    <source>
        <dbReference type="Pfam" id="PF00669"/>
    </source>
</evidence>
<gene>
    <name evidence="7" type="ORF">H9804_06800</name>
</gene>
<dbReference type="GO" id="GO:0005198">
    <property type="term" value="F:structural molecule activity"/>
    <property type="evidence" value="ECO:0007669"/>
    <property type="project" value="UniProtKB-UniRule"/>
</dbReference>
<dbReference type="GO" id="GO:0005576">
    <property type="term" value="C:extracellular region"/>
    <property type="evidence" value="ECO:0007669"/>
    <property type="project" value="UniProtKB-SubCell"/>
</dbReference>
<comment type="subcellular location">
    <subcellularLocation>
        <location evidence="3">Secreted</location>
    </subcellularLocation>
    <subcellularLocation>
        <location evidence="3">Bacterial flagellum</location>
    </subcellularLocation>
</comment>
<comment type="caution">
    <text evidence="7">The sequence shown here is derived from an EMBL/GenBank/DDBJ whole genome shotgun (WGS) entry which is preliminary data.</text>
</comment>
<evidence type="ECO:0000256" key="4">
    <source>
        <dbReference type="SAM" id="Coils"/>
    </source>
</evidence>
<proteinExistence type="inferred from homology"/>
<keyword evidence="3" id="KW-0964">Secreted</keyword>
<evidence type="ECO:0000256" key="2">
    <source>
        <dbReference type="ARBA" id="ARBA00023143"/>
    </source>
</evidence>
<dbReference type="Gene3D" id="1.20.1330.10">
    <property type="entry name" value="f41 fragment of flagellin, N-terminal domain"/>
    <property type="match status" value="2"/>
</dbReference>
<protein>
    <recommendedName>
        <fullName evidence="3">Flagellin</fullName>
    </recommendedName>
</protein>
<evidence type="ECO:0000256" key="1">
    <source>
        <dbReference type="ARBA" id="ARBA00005709"/>
    </source>
</evidence>
<dbReference type="Pfam" id="PF00700">
    <property type="entry name" value="Flagellin_C"/>
    <property type="match status" value="1"/>
</dbReference>
<dbReference type="InterPro" id="IPR001492">
    <property type="entry name" value="Flagellin"/>
</dbReference>
<evidence type="ECO:0000259" key="6">
    <source>
        <dbReference type="Pfam" id="PF00700"/>
    </source>
</evidence>
<accession>A0A9D2GVC3</accession>
<keyword evidence="2 3" id="KW-0975">Bacterial flagellum</keyword>
<dbReference type="PANTHER" id="PTHR42792">
    <property type="entry name" value="FLAGELLIN"/>
    <property type="match status" value="1"/>
</dbReference>
<dbReference type="AlphaFoldDB" id="A0A9D2GVC3"/>
<reference evidence="7" key="1">
    <citation type="journal article" date="2021" name="PeerJ">
        <title>Extensive microbial diversity within the chicken gut microbiome revealed by metagenomics and culture.</title>
        <authorList>
            <person name="Gilroy R."/>
            <person name="Ravi A."/>
            <person name="Getino M."/>
            <person name="Pursley I."/>
            <person name="Horton D.L."/>
            <person name="Alikhan N.F."/>
            <person name="Baker D."/>
            <person name="Gharbi K."/>
            <person name="Hall N."/>
            <person name="Watson M."/>
            <person name="Adriaenssens E.M."/>
            <person name="Foster-Nyarko E."/>
            <person name="Jarju S."/>
            <person name="Secka A."/>
            <person name="Antonio M."/>
            <person name="Oren A."/>
            <person name="Chaudhuri R.R."/>
            <person name="La Ragione R."/>
            <person name="Hildebrand F."/>
            <person name="Pallen M.J."/>
        </authorList>
    </citation>
    <scope>NUCLEOTIDE SEQUENCE</scope>
    <source>
        <strain evidence="7">ChiW4-1371</strain>
    </source>
</reference>
<dbReference type="InterPro" id="IPR046358">
    <property type="entry name" value="Flagellin_C"/>
</dbReference>
<dbReference type="SUPFAM" id="SSF64518">
    <property type="entry name" value="Phase 1 flagellin"/>
    <property type="match status" value="2"/>
</dbReference>
<dbReference type="EMBL" id="DXAQ01000105">
    <property type="protein sequence ID" value="HIZ89636.1"/>
    <property type="molecule type" value="Genomic_DNA"/>
</dbReference>
<dbReference type="Pfam" id="PF00669">
    <property type="entry name" value="Flagellin_N"/>
    <property type="match status" value="1"/>
</dbReference>
<sequence>MSTGMISNTNLFSLSSLVAAGRNTSDLSSSINKLSSGLRINTFMDDPSRMSISEKMRGFILGLQTSSQNAQDGISYLQTAEGATNEITSMLQRMRELAVEGANGIYSANDRLEIQKEIDQLKAEIDRISESTEFNTKKLINGESSGAWNSGTDKISAVINGTVEDGNYDISFDVKPGQNQVQSTQIFTLREGELGAYVNNQGSTNIAKVSNPDGIADTATAAYTVTVKNPTDGGLTGAAMSSSMTFVNSYQQEGSNMAFGAVTAVTTNESGYFLVEFTENNSDAKDGASYRVKFISAETGDEGQWVDFETDNGTLSGTYNSNGLNLEFEIPMVAGSDTVSSGDKFMFTVTDSKGVNNNQDLLSNGGGSIQISQGGVKGPEIIYTQPNSLTQADNQNGITEYNDVTVYMVSLDSKTGSYQLGEITVGFQENTGATTNGQTLSGTATIDVRKGGQAATSTTKLSELANFVDENGVELFASTQELSIYGNNTKTTIYLEGDDTLQDVVDKITEAVTKDLNMGSGLTEVDKKLISFNQTEGVGFGVVPGTMILQSALTGKDGELSFIGSQKLMDALGLEVVQQSSQNIQTITAKDNLTGVLVGERVTSNSRVTDVISGVDLIVDTRTGVDAYYNEGTGKIDFTPSTRLENQNLNLHIVDARTEIQLGTEKGEKLDVSLPSLNTAALGIGNTNINTQEDAQRAITEVDNALSKVVSARSKIGAHVNRLNSTINTLAIAEENTTSSESRIRDTDIAKETTAMTTAQVAYQANIAILAQANQIPAIALSLLQA</sequence>
<dbReference type="Proteomes" id="UP000824176">
    <property type="component" value="Unassembled WGS sequence"/>
</dbReference>
<evidence type="ECO:0000256" key="3">
    <source>
        <dbReference type="RuleBase" id="RU362073"/>
    </source>
</evidence>
<feature type="domain" description="Flagellin N-terminal" evidence="5">
    <location>
        <begin position="8"/>
        <end position="143"/>
    </location>
</feature>
<feature type="coiled-coil region" evidence="4">
    <location>
        <begin position="80"/>
        <end position="131"/>
    </location>
</feature>
<dbReference type="PANTHER" id="PTHR42792:SF2">
    <property type="entry name" value="FLAGELLIN"/>
    <property type="match status" value="1"/>
</dbReference>
<keyword evidence="7" id="KW-0969">Cilium</keyword>
<evidence type="ECO:0000313" key="8">
    <source>
        <dbReference type="Proteomes" id="UP000824176"/>
    </source>
</evidence>
<organism evidence="7 8">
    <name type="scientific">Candidatus Mucispirillum faecigallinarum</name>
    <dbReference type="NCBI Taxonomy" id="2838699"/>
    <lineage>
        <taxon>Bacteria</taxon>
        <taxon>Pseudomonadati</taxon>
        <taxon>Deferribacterota</taxon>
        <taxon>Deferribacteres</taxon>
        <taxon>Deferribacterales</taxon>
        <taxon>Mucispirillaceae</taxon>
        <taxon>Mucispirillum</taxon>
    </lineage>
</organism>